<evidence type="ECO:0000313" key="3">
    <source>
        <dbReference type="EMBL" id="SEV84401.1"/>
    </source>
</evidence>
<dbReference type="Proteomes" id="UP000051862">
    <property type="component" value="Unassembled WGS sequence"/>
</dbReference>
<protein>
    <submittedName>
        <fullName evidence="2">Uncharacterized protein</fullName>
    </submittedName>
</protein>
<dbReference type="RefSeq" id="WP_055429543.1">
    <property type="nucleotide sequence ID" value="NZ_CP015105.1"/>
</dbReference>
<dbReference type="KEGG" id="ttd:A3L14_08090"/>
<reference evidence="3 5" key="3">
    <citation type="submission" date="2016-10" db="EMBL/GenBank/DDBJ databases">
        <authorList>
            <person name="de Groot N.N."/>
        </authorList>
    </citation>
    <scope>NUCLEOTIDE SEQUENCE [LARGE SCALE GENOMIC DNA]</scope>
    <source>
        <strain evidence="3 5">OGL-20</strain>
    </source>
</reference>
<reference evidence="1 6" key="2">
    <citation type="submission" date="2016-04" db="EMBL/GenBank/DDBJ databases">
        <title>Complete genome sequence of Thermococcus thioreducens type strain OGL-20P.</title>
        <authorList>
            <person name="Oger P.M."/>
        </authorList>
    </citation>
    <scope>NUCLEOTIDE SEQUENCE [LARGE SCALE GENOMIC DNA]</scope>
    <source>
        <strain evidence="1 6">OGL-20P</strain>
    </source>
</reference>
<evidence type="ECO:0000313" key="5">
    <source>
        <dbReference type="Proteomes" id="UP000182125"/>
    </source>
</evidence>
<proteinExistence type="predicted"/>
<evidence type="ECO:0000313" key="1">
    <source>
        <dbReference type="EMBL" id="ASJ12845.1"/>
    </source>
</evidence>
<reference evidence="2 4" key="1">
    <citation type="submission" date="2015-08" db="EMBL/GenBank/DDBJ databases">
        <title>Thermococcus thioreducens DSM 14981 genome sequencing.</title>
        <authorList>
            <person name="Hong S.-J."/>
            <person name="Kim M.-C."/>
            <person name="Shin J.-H."/>
        </authorList>
    </citation>
    <scope>NUCLEOTIDE SEQUENCE [LARGE SCALE GENOMIC DNA]</scope>
    <source>
        <strain evidence="2 4">DSM 14981</strain>
    </source>
</reference>
<organism evidence="2 4">
    <name type="scientific">Thermococcus thioreducens</name>
    <dbReference type="NCBI Taxonomy" id="277988"/>
    <lineage>
        <taxon>Archaea</taxon>
        <taxon>Methanobacteriati</taxon>
        <taxon>Methanobacteriota</taxon>
        <taxon>Thermococci</taxon>
        <taxon>Thermococcales</taxon>
        <taxon>Thermococcaceae</taxon>
        <taxon>Thermococcus</taxon>
    </lineage>
</organism>
<dbReference type="EMBL" id="LIXN01000009">
    <property type="protein sequence ID" value="KQH82312.1"/>
    <property type="molecule type" value="Genomic_DNA"/>
</dbReference>
<dbReference type="STRING" id="277988.SAMN05216170_0327"/>
<dbReference type="PATRIC" id="fig|277988.4.peg.1444"/>
<dbReference type="AlphaFoldDB" id="A0A0Q2UNP6"/>
<sequence length="207" mass="23826">MVMKVKFKGKAFGDIVRMEFDILTLSELKIDDLRDFDVDSIKIELKPTSSGIKVIGIWEGTVEEAGEGIKKALRESYKLRERILNRIKSKTEAIRSTMHQLGFREDVEGYGSVLRFTKKVGAYEIVVVASTTEDVVRVEVYGNDKKIISPEIESIFEDVEVEELEVYDFEDSKEERLVINLEIPKNEEKPERKIVEAIKMIENMLMT</sequence>
<evidence type="ECO:0000313" key="4">
    <source>
        <dbReference type="Proteomes" id="UP000051862"/>
    </source>
</evidence>
<keyword evidence="6" id="KW-1185">Reference proteome</keyword>
<dbReference type="EMBL" id="CP015105">
    <property type="protein sequence ID" value="ASJ12845.1"/>
    <property type="molecule type" value="Genomic_DNA"/>
</dbReference>
<accession>A0A0Q2UNP6</accession>
<dbReference type="Proteomes" id="UP000182125">
    <property type="component" value="Unassembled WGS sequence"/>
</dbReference>
<dbReference type="Proteomes" id="UP000250136">
    <property type="component" value="Chromosome"/>
</dbReference>
<dbReference type="OrthoDB" id="85825at2157"/>
<dbReference type="EMBL" id="FOIW01000001">
    <property type="protein sequence ID" value="SEV84401.1"/>
    <property type="molecule type" value="Genomic_DNA"/>
</dbReference>
<evidence type="ECO:0000313" key="2">
    <source>
        <dbReference type="EMBL" id="KQH82312.1"/>
    </source>
</evidence>
<name>A0A0Q2UNP6_9EURY</name>
<gene>
    <name evidence="1" type="ORF">A3L14_08090</name>
    <name evidence="2" type="ORF">AMR53_06850</name>
    <name evidence="3" type="ORF">SAMN05216170_0327</name>
</gene>
<dbReference type="GeneID" id="33334376"/>
<evidence type="ECO:0000313" key="6">
    <source>
        <dbReference type="Proteomes" id="UP000250136"/>
    </source>
</evidence>